<organism evidence="1 2">
    <name type="scientific">Agrobacterium tomkonis CFBP 6623</name>
    <dbReference type="NCBI Taxonomy" id="1183432"/>
    <lineage>
        <taxon>Bacteria</taxon>
        <taxon>Pseudomonadati</taxon>
        <taxon>Pseudomonadota</taxon>
        <taxon>Alphaproteobacteria</taxon>
        <taxon>Hyphomicrobiales</taxon>
        <taxon>Rhizobiaceae</taxon>
        <taxon>Rhizobium/Agrobacterium group</taxon>
        <taxon>Agrobacterium</taxon>
        <taxon>Agrobacterium tumefaciens complex</taxon>
    </lineage>
</organism>
<dbReference type="AlphaFoldDB" id="A0A1S7S2Y3"/>
<evidence type="ECO:0008006" key="3">
    <source>
        <dbReference type="Google" id="ProtNLM"/>
    </source>
</evidence>
<name>A0A1S7S2Y3_9HYPH</name>
<dbReference type="Proteomes" id="UP000191988">
    <property type="component" value="Unassembled WGS sequence"/>
</dbReference>
<keyword evidence="2" id="KW-1185">Reference proteome</keyword>
<proteinExistence type="predicted"/>
<evidence type="ECO:0000313" key="1">
    <source>
        <dbReference type="EMBL" id="CUX61706.1"/>
    </source>
</evidence>
<reference evidence="2" key="1">
    <citation type="submission" date="2016-01" db="EMBL/GenBank/DDBJ databases">
        <authorList>
            <person name="Regsiter A."/>
            <person name="william w."/>
        </authorList>
    </citation>
    <scope>NUCLEOTIDE SEQUENCE [LARGE SCALE GENOMIC DNA]</scope>
    <source>
        <strain evidence="2">CFBP 6623</strain>
    </source>
</reference>
<sequence length="271" mass="28412">MESRSFLPALATVFLSACTTADLAPSTSDRPVPLEAILNQMKCEMALAFTQVDPKKLDLTGWYIDGKLTAKIITSSGSSAGVNTPELVPLGSGVSAGFKVGGGVIVSRTLNQVSDFIVSPYAHNTDICNAPRAPGVRNVNGLGIYAWLHNLTSTASGDPKIALSNLGYTLDFGVKRTGDAGLDVVVIGIKASASTNVSRDDTNQLVLNFSPGEAAVKGAKEQLRRNPSPGKFDVGGAVFTPFNLKVPGGGALLNDETLLELQQKRVLKEPD</sequence>
<accession>A0A1S7S2Y3</accession>
<gene>
    <name evidence="1" type="ORF">AGR3A_Lc180149</name>
</gene>
<dbReference type="PROSITE" id="PS51257">
    <property type="entry name" value="PROKAR_LIPOPROTEIN"/>
    <property type="match status" value="1"/>
</dbReference>
<dbReference type="RefSeq" id="WP_080843163.1">
    <property type="nucleotide sequence ID" value="NZ_LT009724.1"/>
</dbReference>
<evidence type="ECO:0000313" key="2">
    <source>
        <dbReference type="Proteomes" id="UP000191988"/>
    </source>
</evidence>
<dbReference type="EMBL" id="FBWK01000054">
    <property type="protein sequence ID" value="CUX61706.1"/>
    <property type="molecule type" value="Genomic_DNA"/>
</dbReference>
<protein>
    <recommendedName>
        <fullName evidence="3">Lipoprotein</fullName>
    </recommendedName>
</protein>